<accession>A0A1R3H3E0</accession>
<gene>
    <name evidence="1" type="ORF">COLO4_31761</name>
</gene>
<reference evidence="2" key="1">
    <citation type="submission" date="2013-09" db="EMBL/GenBank/DDBJ databases">
        <title>Corchorus olitorius genome sequencing.</title>
        <authorList>
            <person name="Alam M."/>
            <person name="Haque M.S."/>
            <person name="Islam M.S."/>
            <person name="Emdad E.M."/>
            <person name="Islam M.M."/>
            <person name="Ahmed B."/>
            <person name="Halim A."/>
            <person name="Hossen Q.M.M."/>
            <person name="Hossain M.Z."/>
            <person name="Ahmed R."/>
            <person name="Khan M.M."/>
            <person name="Islam R."/>
            <person name="Rashid M.M."/>
            <person name="Khan S.A."/>
            <person name="Rahman M.S."/>
            <person name="Alam M."/>
            <person name="Yahiya A.S."/>
            <person name="Khan M.S."/>
            <person name="Azam M.S."/>
            <person name="Haque T."/>
            <person name="Lashkar M.Z.H."/>
            <person name="Akhand A.I."/>
            <person name="Morshed G."/>
            <person name="Roy S."/>
            <person name="Uddin K.S."/>
            <person name="Rabeya T."/>
            <person name="Hossain A.S."/>
            <person name="Chowdhury A."/>
            <person name="Snigdha A.R."/>
            <person name="Mortoza M.S."/>
            <person name="Matin S.A."/>
            <person name="Hoque S.M.E."/>
            <person name="Islam M.K."/>
            <person name="Roy D.K."/>
            <person name="Haider R."/>
            <person name="Moosa M.M."/>
            <person name="Elias S.M."/>
            <person name="Hasan A.M."/>
            <person name="Jahan S."/>
            <person name="Shafiuddin M."/>
            <person name="Mahmood N."/>
            <person name="Shommy N.S."/>
        </authorList>
    </citation>
    <scope>NUCLEOTIDE SEQUENCE [LARGE SCALE GENOMIC DNA]</scope>
    <source>
        <strain evidence="2">cv. O-4</strain>
    </source>
</reference>
<evidence type="ECO:0000313" key="1">
    <source>
        <dbReference type="EMBL" id="OMO64885.1"/>
    </source>
</evidence>
<dbReference type="EMBL" id="AWUE01020871">
    <property type="protein sequence ID" value="OMO64885.1"/>
    <property type="molecule type" value="Genomic_DNA"/>
</dbReference>
<evidence type="ECO:0000313" key="2">
    <source>
        <dbReference type="Proteomes" id="UP000187203"/>
    </source>
</evidence>
<keyword evidence="2" id="KW-1185">Reference proteome</keyword>
<comment type="caution">
    <text evidence="1">The sequence shown here is derived from an EMBL/GenBank/DDBJ whole genome shotgun (WGS) entry which is preliminary data.</text>
</comment>
<proteinExistence type="predicted"/>
<name>A0A1R3H3E0_9ROSI</name>
<dbReference type="AlphaFoldDB" id="A0A1R3H3E0"/>
<organism evidence="1 2">
    <name type="scientific">Corchorus olitorius</name>
    <dbReference type="NCBI Taxonomy" id="93759"/>
    <lineage>
        <taxon>Eukaryota</taxon>
        <taxon>Viridiplantae</taxon>
        <taxon>Streptophyta</taxon>
        <taxon>Embryophyta</taxon>
        <taxon>Tracheophyta</taxon>
        <taxon>Spermatophyta</taxon>
        <taxon>Magnoliopsida</taxon>
        <taxon>eudicotyledons</taxon>
        <taxon>Gunneridae</taxon>
        <taxon>Pentapetalae</taxon>
        <taxon>rosids</taxon>
        <taxon>malvids</taxon>
        <taxon>Malvales</taxon>
        <taxon>Malvaceae</taxon>
        <taxon>Grewioideae</taxon>
        <taxon>Apeibeae</taxon>
        <taxon>Corchorus</taxon>
    </lineage>
</organism>
<sequence>MLAHQPKKAGLIPEKIKIKIRMYLYSSLALMIRASKINSSVDKGGQYQ</sequence>
<protein>
    <submittedName>
        <fullName evidence="1">Uncharacterized protein</fullName>
    </submittedName>
</protein>
<dbReference type="Proteomes" id="UP000187203">
    <property type="component" value="Unassembled WGS sequence"/>
</dbReference>